<dbReference type="EMBL" id="JAKUCV010000409">
    <property type="protein sequence ID" value="KAJ4850201.1"/>
    <property type="molecule type" value="Genomic_DNA"/>
</dbReference>
<keyword evidence="3" id="KW-1185">Reference proteome</keyword>
<evidence type="ECO:0000313" key="2">
    <source>
        <dbReference type="EMBL" id="KAJ4850201.1"/>
    </source>
</evidence>
<evidence type="ECO:0000313" key="3">
    <source>
        <dbReference type="Proteomes" id="UP001141552"/>
    </source>
</evidence>
<dbReference type="InterPro" id="IPR040256">
    <property type="entry name" value="At4g02000-like"/>
</dbReference>
<evidence type="ECO:0008006" key="4">
    <source>
        <dbReference type="Google" id="ProtNLM"/>
    </source>
</evidence>
<dbReference type="Proteomes" id="UP001141552">
    <property type="component" value="Unassembled WGS sequence"/>
</dbReference>
<organism evidence="2 3">
    <name type="scientific">Turnera subulata</name>
    <dbReference type="NCBI Taxonomy" id="218843"/>
    <lineage>
        <taxon>Eukaryota</taxon>
        <taxon>Viridiplantae</taxon>
        <taxon>Streptophyta</taxon>
        <taxon>Embryophyta</taxon>
        <taxon>Tracheophyta</taxon>
        <taxon>Spermatophyta</taxon>
        <taxon>Magnoliopsida</taxon>
        <taxon>eudicotyledons</taxon>
        <taxon>Gunneridae</taxon>
        <taxon>Pentapetalae</taxon>
        <taxon>rosids</taxon>
        <taxon>fabids</taxon>
        <taxon>Malpighiales</taxon>
        <taxon>Passifloraceae</taxon>
        <taxon>Turnera</taxon>
    </lineage>
</organism>
<reference evidence="2" key="2">
    <citation type="journal article" date="2023" name="Plants (Basel)">
        <title>Annotation of the Turnera subulata (Passifloraceae) Draft Genome Reveals the S-Locus Evolved after the Divergence of Turneroideae from Passifloroideae in a Stepwise Manner.</title>
        <authorList>
            <person name="Henning P.M."/>
            <person name="Roalson E.H."/>
            <person name="Mir W."/>
            <person name="McCubbin A.G."/>
            <person name="Shore J.S."/>
        </authorList>
    </citation>
    <scope>NUCLEOTIDE SEQUENCE</scope>
    <source>
        <strain evidence="2">F60SS</strain>
    </source>
</reference>
<name>A0A9Q0JPA5_9ROSI</name>
<sequence length="219" mass="24656">MRVVVEDTLRGAGGSQWPLKPPDPTNQAPTSGGAGTRPSFKDKLMQWRAGETPHAADDGFKLSEGRRLMALRFDSLIDSNLIWHGYYLTVQSWAPGFDVSKDPTRTIVWVQIPKLPAEWYRKDLLNVLAEQIGKPVRNDVNTLEAERAKFARLAIEVDFTEPLLGWIEIEGRWYKVCYEDIPDLCFRCGTIRHTTIECTSEKTVPAAPPPPSMAAIMME</sequence>
<dbReference type="OrthoDB" id="1300588at2759"/>
<proteinExistence type="predicted"/>
<reference evidence="2" key="1">
    <citation type="submission" date="2022-02" db="EMBL/GenBank/DDBJ databases">
        <authorList>
            <person name="Henning P.M."/>
            <person name="McCubbin A.G."/>
            <person name="Shore J.S."/>
        </authorList>
    </citation>
    <scope>NUCLEOTIDE SEQUENCE</scope>
    <source>
        <strain evidence="2">F60SS</strain>
        <tissue evidence="2">Leaves</tissue>
    </source>
</reference>
<evidence type="ECO:0000256" key="1">
    <source>
        <dbReference type="SAM" id="MobiDB-lite"/>
    </source>
</evidence>
<gene>
    <name evidence="2" type="ORF">Tsubulata_048474</name>
</gene>
<dbReference type="AlphaFoldDB" id="A0A9Q0JPA5"/>
<comment type="caution">
    <text evidence="2">The sequence shown here is derived from an EMBL/GenBank/DDBJ whole genome shotgun (WGS) entry which is preliminary data.</text>
</comment>
<dbReference type="PANTHER" id="PTHR31286:SF99">
    <property type="entry name" value="DUF4283 DOMAIN-CONTAINING PROTEIN"/>
    <property type="match status" value="1"/>
</dbReference>
<feature type="region of interest" description="Disordered" evidence="1">
    <location>
        <begin position="11"/>
        <end position="39"/>
    </location>
</feature>
<dbReference type="PANTHER" id="PTHR31286">
    <property type="entry name" value="GLYCINE-RICH CELL WALL STRUCTURAL PROTEIN 1.8-LIKE"/>
    <property type="match status" value="1"/>
</dbReference>
<accession>A0A9Q0JPA5</accession>
<protein>
    <recommendedName>
        <fullName evidence="4">DUF4283 domain-containing protein</fullName>
    </recommendedName>
</protein>